<dbReference type="KEGG" id="oac:Oscil6304_0678"/>
<reference evidence="1 2" key="1">
    <citation type="submission" date="2012-06" db="EMBL/GenBank/DDBJ databases">
        <title>Finished chromosome of genome of Oscillatoria acuminata PCC 6304.</title>
        <authorList>
            <consortium name="US DOE Joint Genome Institute"/>
            <person name="Gugger M."/>
            <person name="Coursin T."/>
            <person name="Rippka R."/>
            <person name="Tandeau De Marsac N."/>
            <person name="Huntemann M."/>
            <person name="Wei C.-L."/>
            <person name="Han J."/>
            <person name="Detter J.C."/>
            <person name="Han C."/>
            <person name="Tapia R."/>
            <person name="Davenport K."/>
            <person name="Daligault H."/>
            <person name="Erkkila T."/>
            <person name="Gu W."/>
            <person name="Munk A.C.C."/>
            <person name="Teshima H."/>
            <person name="Xu Y."/>
            <person name="Chain P."/>
            <person name="Chen A."/>
            <person name="Krypides N."/>
            <person name="Mavromatis K."/>
            <person name="Markowitz V."/>
            <person name="Szeto E."/>
            <person name="Ivanova N."/>
            <person name="Mikhailova N."/>
            <person name="Ovchinnikova G."/>
            <person name="Pagani I."/>
            <person name="Pati A."/>
            <person name="Goodwin L."/>
            <person name="Peters L."/>
            <person name="Pitluck S."/>
            <person name="Woyke T."/>
            <person name="Kerfeld C."/>
        </authorList>
    </citation>
    <scope>NUCLEOTIDE SEQUENCE [LARGE SCALE GENOMIC DNA]</scope>
    <source>
        <strain evidence="1 2">PCC 6304</strain>
    </source>
</reference>
<dbReference type="Proteomes" id="UP000010367">
    <property type="component" value="Chromosome"/>
</dbReference>
<dbReference type="AlphaFoldDB" id="K9TC17"/>
<dbReference type="InParanoid" id="K9TC17"/>
<gene>
    <name evidence="1" type="ORF">Oscil6304_0678</name>
</gene>
<accession>K9TC17</accession>
<evidence type="ECO:0000313" key="1">
    <source>
        <dbReference type="EMBL" id="AFY80417.1"/>
    </source>
</evidence>
<proteinExistence type="predicted"/>
<keyword evidence="2" id="KW-1185">Reference proteome</keyword>
<dbReference type="PATRIC" id="fig|56110.3.peg.811"/>
<protein>
    <submittedName>
        <fullName evidence="1">Uncharacterized protein</fullName>
    </submittedName>
</protein>
<dbReference type="STRING" id="56110.Oscil6304_0678"/>
<organism evidence="1 2">
    <name type="scientific">Oscillatoria acuminata PCC 6304</name>
    <dbReference type="NCBI Taxonomy" id="56110"/>
    <lineage>
        <taxon>Bacteria</taxon>
        <taxon>Bacillati</taxon>
        <taxon>Cyanobacteriota</taxon>
        <taxon>Cyanophyceae</taxon>
        <taxon>Oscillatoriophycideae</taxon>
        <taxon>Oscillatoriales</taxon>
        <taxon>Oscillatoriaceae</taxon>
        <taxon>Oscillatoria</taxon>
    </lineage>
</organism>
<dbReference type="RefSeq" id="WP_015147067.1">
    <property type="nucleotide sequence ID" value="NC_019693.1"/>
</dbReference>
<name>K9TC17_9CYAN</name>
<dbReference type="HOGENOM" id="CLU_1538222_0_0_3"/>
<dbReference type="EMBL" id="CP003607">
    <property type="protein sequence ID" value="AFY80417.1"/>
    <property type="molecule type" value="Genomic_DNA"/>
</dbReference>
<sequence>MALIFSLSAECGPEESTANQFYQHFEQVKWLVSDPRHFARKKWLLSDPRHFVRREWLVSYPRHFERRKWLLSSPYKSRYQTDIFQDMEENWWCRVCANNLSEVGITTPESAYMMTDLGILFYQILRLTASFRYALVGVEVDEFRTYSELMEDLPEWSIPGLVLAQNLTEGLETMPGFKLFNSTHIWQPYEGESSTPLLGSLDLKNQLDELLTLATI</sequence>
<evidence type="ECO:0000313" key="2">
    <source>
        <dbReference type="Proteomes" id="UP000010367"/>
    </source>
</evidence>
<dbReference type="eggNOG" id="COG0457">
    <property type="taxonomic scope" value="Bacteria"/>
</dbReference>